<proteinExistence type="predicted"/>
<name>A0A813EP33_POLGL</name>
<comment type="caution">
    <text evidence="1">The sequence shown here is derived from an EMBL/GenBank/DDBJ whole genome shotgun (WGS) entry which is preliminary data.</text>
</comment>
<dbReference type="AlphaFoldDB" id="A0A813EP33"/>
<protein>
    <submittedName>
        <fullName evidence="1">Uncharacterized protein</fullName>
    </submittedName>
</protein>
<evidence type="ECO:0000313" key="2">
    <source>
        <dbReference type="Proteomes" id="UP000654075"/>
    </source>
</evidence>
<dbReference type="EMBL" id="CAJNNV010013823">
    <property type="protein sequence ID" value="CAE8602071.1"/>
    <property type="molecule type" value="Genomic_DNA"/>
</dbReference>
<organism evidence="1 2">
    <name type="scientific">Polarella glacialis</name>
    <name type="common">Dinoflagellate</name>
    <dbReference type="NCBI Taxonomy" id="89957"/>
    <lineage>
        <taxon>Eukaryota</taxon>
        <taxon>Sar</taxon>
        <taxon>Alveolata</taxon>
        <taxon>Dinophyceae</taxon>
        <taxon>Suessiales</taxon>
        <taxon>Suessiaceae</taxon>
        <taxon>Polarella</taxon>
    </lineage>
</organism>
<sequence length="327" mass="38240">MKSMGSSLQQVLMRKWKEEEASRKSVAAMVKWRQSLIVATFVVRLKRAVKMSISAEAVKQFIEGAWKGFQIRSGMRKFRTNVRVLQNAMRTAVKLRDQVRRYIYQPSLWEVETQVLGERLKSALPSTFLRKQIAAHREAWCLEERQAEMMKLVREREFLGFSQAQIDRKAPIPKKGNQSYRSRRNAVRMDVQSHAIFSEQGQAILKFDDAGSIAMHPATQAAHRVIDSYRLDTRQRSDICRALFRQAVDRWWEVYKGYQVKRFDFQQSWKSWGIECQAMGPDRRDDWPYPPPIPTYPSVIMHVDMKGMTTMVTNALRRSMMGRNISL</sequence>
<evidence type="ECO:0000313" key="1">
    <source>
        <dbReference type="EMBL" id="CAE8602071.1"/>
    </source>
</evidence>
<keyword evidence="2" id="KW-1185">Reference proteome</keyword>
<dbReference type="Proteomes" id="UP000654075">
    <property type="component" value="Unassembled WGS sequence"/>
</dbReference>
<dbReference type="OrthoDB" id="286878at2759"/>
<accession>A0A813EP33</accession>
<gene>
    <name evidence="1" type="ORF">PGLA1383_LOCUS20330</name>
</gene>
<reference evidence="1" key="1">
    <citation type="submission" date="2021-02" db="EMBL/GenBank/DDBJ databases">
        <authorList>
            <person name="Dougan E. K."/>
            <person name="Rhodes N."/>
            <person name="Thang M."/>
            <person name="Chan C."/>
        </authorList>
    </citation>
    <scope>NUCLEOTIDE SEQUENCE</scope>
</reference>